<sequence length="117" mass="13658">MQIEWNVNAMSQHTKVTPLYVAQNEKQHVAISEKENKQDDGVKFDIRLFEKTTQQAKHKFTELDLWSTLKEKGVPMWIILKILKKSHKEKEQDATSAIQNTSNTFEAVNETRLNEVM</sequence>
<comment type="caution">
    <text evidence="1">The sequence shown here is derived from an EMBL/GenBank/DDBJ whole genome shotgun (WGS) entry which is preliminary data.</text>
</comment>
<name>A0AAX2CH69_9BACI</name>
<evidence type="ECO:0008006" key="3">
    <source>
        <dbReference type="Google" id="ProtNLM"/>
    </source>
</evidence>
<dbReference type="InterPro" id="IPR025025">
    <property type="entry name" value="DUF3914"/>
</dbReference>
<dbReference type="Proteomes" id="UP000242164">
    <property type="component" value="Unassembled WGS sequence"/>
</dbReference>
<accession>A0AAX2CH69</accession>
<gene>
    <name evidence="1" type="ORF">BCB44BAC_02231</name>
</gene>
<protein>
    <recommendedName>
        <fullName evidence="3">Cytoplasmic protein</fullName>
    </recommendedName>
</protein>
<dbReference type="EMBL" id="FMIK01000027">
    <property type="protein sequence ID" value="SCL93645.1"/>
    <property type="molecule type" value="Genomic_DNA"/>
</dbReference>
<dbReference type="AlphaFoldDB" id="A0AAX2CH69"/>
<dbReference type="Pfam" id="PF13053">
    <property type="entry name" value="DUF3914"/>
    <property type="match status" value="1"/>
</dbReference>
<organism evidence="1 2">
    <name type="scientific">Bacillus cytotoxicus</name>
    <dbReference type="NCBI Taxonomy" id="580165"/>
    <lineage>
        <taxon>Bacteria</taxon>
        <taxon>Bacillati</taxon>
        <taxon>Bacillota</taxon>
        <taxon>Bacilli</taxon>
        <taxon>Bacillales</taxon>
        <taxon>Bacillaceae</taxon>
        <taxon>Bacillus</taxon>
        <taxon>Bacillus cereus group</taxon>
    </lineage>
</organism>
<proteinExistence type="predicted"/>
<evidence type="ECO:0000313" key="1">
    <source>
        <dbReference type="EMBL" id="SCL93645.1"/>
    </source>
</evidence>
<dbReference type="RefSeq" id="WP_048723323.1">
    <property type="nucleotide sequence ID" value="NZ_CP024101.1"/>
</dbReference>
<reference evidence="1 2" key="1">
    <citation type="submission" date="2016-08" db="EMBL/GenBank/DDBJ databases">
        <authorList>
            <person name="Loux V."/>
            <person name="Rue O."/>
        </authorList>
    </citation>
    <scope>NUCLEOTIDE SEQUENCE [LARGE SCALE GENOMIC DNA]</scope>
    <source>
        <strain evidence="1 2">AFSSA_08CEB44bac</strain>
    </source>
</reference>
<evidence type="ECO:0000313" key="2">
    <source>
        <dbReference type="Proteomes" id="UP000242164"/>
    </source>
</evidence>